<dbReference type="Gene3D" id="3.40.710.10">
    <property type="entry name" value="DD-peptidase/beta-lactamase superfamily"/>
    <property type="match status" value="1"/>
</dbReference>
<dbReference type="RefSeq" id="WP_219670422.1">
    <property type="nucleotide sequence ID" value="NZ_WTFF01000263.1"/>
</dbReference>
<dbReference type="InterPro" id="IPR012338">
    <property type="entry name" value="Beta-lactam/transpept-like"/>
</dbReference>
<organism evidence="3 4">
    <name type="scientific">Streptomyces bambusae</name>
    <dbReference type="NCBI Taxonomy" id="1550616"/>
    <lineage>
        <taxon>Bacteria</taxon>
        <taxon>Bacillati</taxon>
        <taxon>Actinomycetota</taxon>
        <taxon>Actinomycetes</taxon>
        <taxon>Kitasatosporales</taxon>
        <taxon>Streptomycetaceae</taxon>
        <taxon>Streptomyces</taxon>
    </lineage>
</organism>
<dbReference type="GO" id="GO:0016787">
    <property type="term" value="F:hydrolase activity"/>
    <property type="evidence" value="ECO:0007669"/>
    <property type="project" value="UniProtKB-KW"/>
</dbReference>
<proteinExistence type="predicted"/>
<gene>
    <name evidence="3" type="ORF">GPJ59_27565</name>
</gene>
<name>A0ABS6ZCP6_9ACTN</name>
<comment type="caution">
    <text evidence="3">The sequence shown here is derived from an EMBL/GenBank/DDBJ whole genome shotgun (WGS) entry which is preliminary data.</text>
</comment>
<evidence type="ECO:0000256" key="1">
    <source>
        <dbReference type="ARBA" id="ARBA00022801"/>
    </source>
</evidence>
<keyword evidence="1 3" id="KW-0378">Hydrolase</keyword>
<dbReference type="InterPro" id="IPR050789">
    <property type="entry name" value="Diverse_Enzym_Activities"/>
</dbReference>
<protein>
    <submittedName>
        <fullName evidence="3">Serine hydrolase</fullName>
    </submittedName>
</protein>
<dbReference type="EMBL" id="WTFF01000263">
    <property type="protein sequence ID" value="MBW5485527.1"/>
    <property type="molecule type" value="Genomic_DNA"/>
</dbReference>
<dbReference type="SUPFAM" id="SSF56601">
    <property type="entry name" value="beta-lactamase/transpeptidase-like"/>
    <property type="match status" value="1"/>
</dbReference>
<dbReference type="PANTHER" id="PTHR43283:SF11">
    <property type="entry name" value="BETA-LACTAMASE-RELATED DOMAIN-CONTAINING PROTEIN"/>
    <property type="match status" value="1"/>
</dbReference>
<dbReference type="Proteomes" id="UP000812013">
    <property type="component" value="Unassembled WGS sequence"/>
</dbReference>
<accession>A0ABS6ZCP6</accession>
<evidence type="ECO:0000313" key="4">
    <source>
        <dbReference type="Proteomes" id="UP000812013"/>
    </source>
</evidence>
<evidence type="ECO:0000313" key="3">
    <source>
        <dbReference type="EMBL" id="MBW5485527.1"/>
    </source>
</evidence>
<keyword evidence="4" id="KW-1185">Reference proteome</keyword>
<sequence>MTTQTDRLAGLLLSADAAWAVGDAHGTGDAGAVGAIRQDTPFDVPGLAAVLAVWPAVGHLVADGALRLHTPLSAYWDRHHPPAGTTAHQLLTRTGGAERPDAVLGDLVEHLTGRPVHAFAAEHVWRPLGMTRTRPTDGPDPVLRSTLDDLGRFLHHLCEPAGRPVPRPWITDSLRIRTGELAPARGLVWQPVARHEHRHDLWYHADAAGPALWIAPRERRWAALLTRTPALREPFRALAFPGERDSRR</sequence>
<dbReference type="InterPro" id="IPR001466">
    <property type="entry name" value="Beta-lactam-related"/>
</dbReference>
<evidence type="ECO:0000259" key="2">
    <source>
        <dbReference type="Pfam" id="PF00144"/>
    </source>
</evidence>
<feature type="domain" description="Beta-lactamase-related" evidence="2">
    <location>
        <begin position="26"/>
        <end position="227"/>
    </location>
</feature>
<dbReference type="PANTHER" id="PTHR43283">
    <property type="entry name" value="BETA-LACTAMASE-RELATED"/>
    <property type="match status" value="1"/>
</dbReference>
<dbReference type="Pfam" id="PF00144">
    <property type="entry name" value="Beta-lactamase"/>
    <property type="match status" value="1"/>
</dbReference>
<reference evidence="3 4" key="1">
    <citation type="submission" date="2019-12" db="EMBL/GenBank/DDBJ databases">
        <title>Genome sequence of Streptomyces bambusae.</title>
        <authorList>
            <person name="Bansal K."/>
            <person name="Choksket S."/>
            <person name="Korpole S."/>
            <person name="Patil P.B."/>
        </authorList>
    </citation>
    <scope>NUCLEOTIDE SEQUENCE [LARGE SCALE GENOMIC DNA]</scope>
    <source>
        <strain evidence="3 4">SK60</strain>
    </source>
</reference>